<dbReference type="PANTHER" id="PTHR12213">
    <property type="entry name" value="CORRINOID ADENOSYLTRANSFERASE"/>
    <property type="match status" value="1"/>
</dbReference>
<accession>X1BR14</accession>
<keyword evidence="1" id="KW-0808">Transferase</keyword>
<comment type="caution">
    <text evidence="5">The sequence shown here is derived from an EMBL/GenBank/DDBJ whole genome shotgun (WGS) entry which is preliminary data.</text>
</comment>
<dbReference type="Pfam" id="PF01923">
    <property type="entry name" value="Cob_adeno_trans"/>
    <property type="match status" value="1"/>
</dbReference>
<organism evidence="5">
    <name type="scientific">marine sediment metagenome</name>
    <dbReference type="NCBI Taxonomy" id="412755"/>
    <lineage>
        <taxon>unclassified sequences</taxon>
        <taxon>metagenomes</taxon>
        <taxon>ecological metagenomes</taxon>
    </lineage>
</organism>
<dbReference type="InterPro" id="IPR029499">
    <property type="entry name" value="PduO-typ"/>
</dbReference>
<evidence type="ECO:0000259" key="4">
    <source>
        <dbReference type="Pfam" id="PF01923"/>
    </source>
</evidence>
<dbReference type="AlphaFoldDB" id="X1BR14"/>
<dbReference type="InterPro" id="IPR016030">
    <property type="entry name" value="CblAdoTrfase-like"/>
</dbReference>
<protein>
    <recommendedName>
        <fullName evidence="4">Cobalamin adenosyltransferase-like domain-containing protein</fullName>
    </recommendedName>
</protein>
<dbReference type="PANTHER" id="PTHR12213:SF0">
    <property type="entry name" value="CORRINOID ADENOSYLTRANSFERASE MMAB"/>
    <property type="match status" value="1"/>
</dbReference>
<keyword evidence="2" id="KW-0547">Nucleotide-binding</keyword>
<evidence type="ECO:0000256" key="2">
    <source>
        <dbReference type="ARBA" id="ARBA00022741"/>
    </source>
</evidence>
<name>X1BR14_9ZZZZ</name>
<evidence type="ECO:0000313" key="5">
    <source>
        <dbReference type="EMBL" id="GAG97475.1"/>
    </source>
</evidence>
<feature type="domain" description="Cobalamin adenosyltransferase-like" evidence="4">
    <location>
        <begin position="4"/>
        <end position="54"/>
    </location>
</feature>
<dbReference type="EMBL" id="BART01023847">
    <property type="protein sequence ID" value="GAG97475.1"/>
    <property type="molecule type" value="Genomic_DNA"/>
</dbReference>
<sequence>MAKIYTKTGDKGITTLADGRRIKKTSAIIEFYGNLDELNSFLGWAQEALHGKVANQIRLFNSLFNSG</sequence>
<dbReference type="Gene3D" id="1.20.1200.10">
    <property type="entry name" value="Cobalamin adenosyltransferase-like"/>
    <property type="match status" value="1"/>
</dbReference>
<dbReference type="InterPro" id="IPR036451">
    <property type="entry name" value="CblAdoTrfase-like_sf"/>
</dbReference>
<reference evidence="5" key="1">
    <citation type="journal article" date="2014" name="Front. Microbiol.">
        <title>High frequency of phylogenetically diverse reductive dehalogenase-homologous genes in deep subseafloor sedimentary metagenomes.</title>
        <authorList>
            <person name="Kawai M."/>
            <person name="Futagami T."/>
            <person name="Toyoda A."/>
            <person name="Takaki Y."/>
            <person name="Nishi S."/>
            <person name="Hori S."/>
            <person name="Arai W."/>
            <person name="Tsubouchi T."/>
            <person name="Morono Y."/>
            <person name="Uchiyama I."/>
            <person name="Ito T."/>
            <person name="Fujiyama A."/>
            <person name="Inagaki F."/>
            <person name="Takami H."/>
        </authorList>
    </citation>
    <scope>NUCLEOTIDE SEQUENCE</scope>
    <source>
        <strain evidence="5">Expedition CK06-06</strain>
    </source>
</reference>
<dbReference type="GO" id="GO:0005524">
    <property type="term" value="F:ATP binding"/>
    <property type="evidence" value="ECO:0007669"/>
    <property type="project" value="UniProtKB-KW"/>
</dbReference>
<keyword evidence="3" id="KW-0067">ATP-binding</keyword>
<evidence type="ECO:0000256" key="1">
    <source>
        <dbReference type="ARBA" id="ARBA00022679"/>
    </source>
</evidence>
<proteinExistence type="predicted"/>
<dbReference type="GO" id="GO:0008817">
    <property type="term" value="F:corrinoid adenosyltransferase activity"/>
    <property type="evidence" value="ECO:0007669"/>
    <property type="project" value="TreeGrafter"/>
</dbReference>
<gene>
    <name evidence="5" type="ORF">S01H4_43260</name>
</gene>
<evidence type="ECO:0000256" key="3">
    <source>
        <dbReference type="ARBA" id="ARBA00022840"/>
    </source>
</evidence>
<dbReference type="SUPFAM" id="SSF89028">
    <property type="entry name" value="Cobalamin adenosyltransferase-like"/>
    <property type="match status" value="1"/>
</dbReference>